<proteinExistence type="predicted"/>
<evidence type="ECO:0000256" key="1">
    <source>
        <dbReference type="SAM" id="Phobius"/>
    </source>
</evidence>
<protein>
    <submittedName>
        <fullName evidence="2">Uncharacterized protein</fullName>
    </submittedName>
</protein>
<gene>
    <name evidence="2" type="ORF">V8G54_019352</name>
</gene>
<keyword evidence="1" id="KW-0812">Transmembrane</keyword>
<dbReference type="EMBL" id="CP144695">
    <property type="protein sequence ID" value="WVZ06006.1"/>
    <property type="molecule type" value="Genomic_DNA"/>
</dbReference>
<name>A0AAQ3NBT3_VIGMU</name>
<evidence type="ECO:0000313" key="3">
    <source>
        <dbReference type="Proteomes" id="UP001374535"/>
    </source>
</evidence>
<sequence>MLQYNIYFSCNKLFHGSNKVSHAPKSHARKHTYPPPHNRDREVMVFIIEMTITLLNKVCGFLVFALNGATFTDPLFISLDIDIHIIPFPSLSFSFPLSKRKKKKKHTHTIFQIFSCLESLGCTTPYTCIMQLPSQGPHHN</sequence>
<dbReference type="Proteomes" id="UP001374535">
    <property type="component" value="Chromosome 6"/>
</dbReference>
<dbReference type="AlphaFoldDB" id="A0AAQ3NBT3"/>
<reference evidence="2 3" key="1">
    <citation type="journal article" date="2023" name="Life. Sci Alliance">
        <title>Evolutionary insights into 3D genome organization and epigenetic landscape of Vigna mungo.</title>
        <authorList>
            <person name="Junaid A."/>
            <person name="Singh B."/>
            <person name="Bhatia S."/>
        </authorList>
    </citation>
    <scope>NUCLEOTIDE SEQUENCE [LARGE SCALE GENOMIC DNA]</scope>
    <source>
        <strain evidence="2">Urdbean</strain>
    </source>
</reference>
<organism evidence="2 3">
    <name type="scientific">Vigna mungo</name>
    <name type="common">Black gram</name>
    <name type="synonym">Phaseolus mungo</name>
    <dbReference type="NCBI Taxonomy" id="3915"/>
    <lineage>
        <taxon>Eukaryota</taxon>
        <taxon>Viridiplantae</taxon>
        <taxon>Streptophyta</taxon>
        <taxon>Embryophyta</taxon>
        <taxon>Tracheophyta</taxon>
        <taxon>Spermatophyta</taxon>
        <taxon>Magnoliopsida</taxon>
        <taxon>eudicotyledons</taxon>
        <taxon>Gunneridae</taxon>
        <taxon>Pentapetalae</taxon>
        <taxon>rosids</taxon>
        <taxon>fabids</taxon>
        <taxon>Fabales</taxon>
        <taxon>Fabaceae</taxon>
        <taxon>Papilionoideae</taxon>
        <taxon>50 kb inversion clade</taxon>
        <taxon>NPAAA clade</taxon>
        <taxon>indigoferoid/millettioid clade</taxon>
        <taxon>Phaseoleae</taxon>
        <taxon>Vigna</taxon>
    </lineage>
</organism>
<keyword evidence="1" id="KW-0472">Membrane</keyword>
<feature type="transmembrane region" description="Helical" evidence="1">
    <location>
        <begin position="75"/>
        <end position="95"/>
    </location>
</feature>
<feature type="transmembrane region" description="Helical" evidence="1">
    <location>
        <begin position="43"/>
        <end position="69"/>
    </location>
</feature>
<evidence type="ECO:0000313" key="2">
    <source>
        <dbReference type="EMBL" id="WVZ06006.1"/>
    </source>
</evidence>
<keyword evidence="3" id="KW-1185">Reference proteome</keyword>
<accession>A0AAQ3NBT3</accession>
<keyword evidence="1" id="KW-1133">Transmembrane helix</keyword>